<proteinExistence type="predicted"/>
<dbReference type="EMBL" id="BAAAKK010000004">
    <property type="protein sequence ID" value="GAA1422422.1"/>
    <property type="molecule type" value="Genomic_DNA"/>
</dbReference>
<feature type="compositionally biased region" description="Basic and acidic residues" evidence="1">
    <location>
        <begin position="19"/>
        <end position="36"/>
    </location>
</feature>
<sequence length="272" mass="29563">MPIARAEPAHHHAVRPHRHVDELRQPRPGGDDDAPRAHVAPLEPHRDGRVARIADVVDLDREHPLARADLGARRARRVDGRDDRGLGPQHARLGIPQAHVAGIEPSQRGQPLGDRRGVEPLDGEVVLSCRREGALDDAGAGLPDHDAAGLEQQLLAAQRLELAPQRAGAAGDGREAGVLEARDAEEPRAAVRSAPCVPRLVLIDGDDVEPARREPPRRARPDRAQPDDHDVGDPLAHRIHSHPPPLVLNVAGGHSTRICTRTTTRDVERQRE</sequence>
<keyword evidence="3" id="KW-1185">Reference proteome</keyword>
<feature type="region of interest" description="Disordered" evidence="1">
    <location>
        <begin position="205"/>
        <end position="245"/>
    </location>
</feature>
<organism evidence="2 3">
    <name type="scientific">Agrococcus citreus</name>
    <dbReference type="NCBI Taxonomy" id="84643"/>
    <lineage>
        <taxon>Bacteria</taxon>
        <taxon>Bacillati</taxon>
        <taxon>Actinomycetota</taxon>
        <taxon>Actinomycetes</taxon>
        <taxon>Micrococcales</taxon>
        <taxon>Microbacteriaceae</taxon>
        <taxon>Agrococcus</taxon>
    </lineage>
</organism>
<comment type="caution">
    <text evidence="2">The sequence shown here is derived from an EMBL/GenBank/DDBJ whole genome shotgun (WGS) entry which is preliminary data.</text>
</comment>
<accession>A0ABP4JM69</accession>
<evidence type="ECO:0000256" key="1">
    <source>
        <dbReference type="SAM" id="MobiDB-lite"/>
    </source>
</evidence>
<name>A0ABP4JM69_9MICO</name>
<protein>
    <submittedName>
        <fullName evidence="2">Uncharacterized protein</fullName>
    </submittedName>
</protein>
<gene>
    <name evidence="2" type="ORF">GCM10009640_15130</name>
</gene>
<reference evidence="3" key="1">
    <citation type="journal article" date="2019" name="Int. J. Syst. Evol. Microbiol.">
        <title>The Global Catalogue of Microorganisms (GCM) 10K type strain sequencing project: providing services to taxonomists for standard genome sequencing and annotation.</title>
        <authorList>
            <consortium name="The Broad Institute Genomics Platform"/>
            <consortium name="The Broad Institute Genome Sequencing Center for Infectious Disease"/>
            <person name="Wu L."/>
            <person name="Ma J."/>
        </authorList>
    </citation>
    <scope>NUCLEOTIDE SEQUENCE [LARGE SCALE GENOMIC DNA]</scope>
    <source>
        <strain evidence="3">JCM 12398</strain>
    </source>
</reference>
<evidence type="ECO:0000313" key="3">
    <source>
        <dbReference type="Proteomes" id="UP001501266"/>
    </source>
</evidence>
<dbReference type="Proteomes" id="UP001501266">
    <property type="component" value="Unassembled WGS sequence"/>
</dbReference>
<evidence type="ECO:0000313" key="2">
    <source>
        <dbReference type="EMBL" id="GAA1422422.1"/>
    </source>
</evidence>
<feature type="compositionally biased region" description="Basic and acidic residues" evidence="1">
    <location>
        <begin position="209"/>
        <end position="236"/>
    </location>
</feature>
<feature type="region of interest" description="Disordered" evidence="1">
    <location>
        <begin position="1"/>
        <end position="45"/>
    </location>
</feature>